<dbReference type="FunFam" id="3.40.50.1010:FF:000007">
    <property type="entry name" value="PhoH family protein"/>
    <property type="match status" value="1"/>
</dbReference>
<organism evidence="6 7">
    <name type="scientific">Mesoterricola sediminis</name>
    <dbReference type="NCBI Taxonomy" id="2927980"/>
    <lineage>
        <taxon>Bacteria</taxon>
        <taxon>Pseudomonadati</taxon>
        <taxon>Acidobacteriota</taxon>
        <taxon>Holophagae</taxon>
        <taxon>Holophagales</taxon>
        <taxon>Holophagaceae</taxon>
        <taxon>Mesoterricola</taxon>
    </lineage>
</organism>
<evidence type="ECO:0000256" key="4">
    <source>
        <dbReference type="ARBA" id="ARBA00046345"/>
    </source>
</evidence>
<evidence type="ECO:0000313" key="7">
    <source>
        <dbReference type="Proteomes" id="UP001228113"/>
    </source>
</evidence>
<evidence type="ECO:0000256" key="3">
    <source>
        <dbReference type="ARBA" id="ARBA00022840"/>
    </source>
</evidence>
<sequence length="442" mass="49011">MVASSKKVFVLDTNVLLHDPSAIFHFQEHEVVIPIVVIEEIDTFKKDQTEIGRNARNVSRQLDKLRSQGNLSAGVPLEAGGSLKVDVAHHVQDISFSSLDKHKADNQILGCCMDLLKTRKERVVLVTKDTNLRIKADALGMSAEDYTTDRVAMDVLYTGTATWTVDPVKLDMLFDGGLLPDEADPLLPNQFVTLVDATNDTHTAVGRFTASDGRIHPLKRLEAPPWGVKPRNREQQFALELLLDDSVQVVTLMGKAGTGKTLLAIAAGLQQVVDDERYNKLLVSRPVMPLGRDLGFLPGDVNEKLRPYMQPIYDNLDFIVAANMEQRRRSSMTPAQLEEGGYMSVEPLTYIRGRSIPNQYIIVDEAQNLTPHEVKTILTRAGDGTKMVFTGDPFQIDNPYVDASSNGLSYLAEHFKHQDLSGHVTLVKGERSRMAELASNLL</sequence>
<evidence type="ECO:0000313" key="6">
    <source>
        <dbReference type="EMBL" id="BDU75871.1"/>
    </source>
</evidence>
<proteinExistence type="inferred from homology"/>
<dbReference type="SUPFAM" id="SSF52540">
    <property type="entry name" value="P-loop containing nucleoside triphosphate hydrolases"/>
    <property type="match status" value="1"/>
</dbReference>
<protein>
    <recommendedName>
        <fullName evidence="5">PIN domain-containing protein</fullName>
    </recommendedName>
</protein>
<gene>
    <name evidence="6" type="ORF">METESE_08290</name>
</gene>
<dbReference type="AlphaFoldDB" id="A0AA48H1Q1"/>
<keyword evidence="7" id="KW-1185">Reference proteome</keyword>
<dbReference type="GO" id="GO:0005524">
    <property type="term" value="F:ATP binding"/>
    <property type="evidence" value="ECO:0007669"/>
    <property type="project" value="UniProtKB-KW"/>
</dbReference>
<dbReference type="PANTHER" id="PTHR30473">
    <property type="entry name" value="PROTEIN PHOH"/>
    <property type="match status" value="1"/>
</dbReference>
<dbReference type="Gene3D" id="3.40.50.300">
    <property type="entry name" value="P-loop containing nucleotide triphosphate hydrolases"/>
    <property type="match status" value="1"/>
</dbReference>
<accession>A0AA48H1Q1</accession>
<keyword evidence="2" id="KW-0547">Nucleotide-binding</keyword>
<dbReference type="InterPro" id="IPR027417">
    <property type="entry name" value="P-loop_NTPase"/>
</dbReference>
<dbReference type="InterPro" id="IPR029060">
    <property type="entry name" value="PIN-like_dom_sf"/>
</dbReference>
<keyword evidence="3" id="KW-0067">ATP-binding</keyword>
<reference evidence="6" key="1">
    <citation type="journal article" date="2023" name="Int. J. Syst. Evol. Microbiol.">
        <title>Mesoterricola silvestris gen. nov., sp. nov., Mesoterricola sediminis sp. nov., Geothrix oryzae sp. nov., Geothrix edaphica sp. nov., Geothrix rubra sp. nov., and Geothrix limicola sp. nov., six novel members of Acidobacteriota isolated from soils.</title>
        <authorList>
            <person name="Itoh H."/>
            <person name="Sugisawa Y."/>
            <person name="Mise K."/>
            <person name="Xu Z."/>
            <person name="Kuniyasu M."/>
            <person name="Ushijima N."/>
            <person name="Kawano K."/>
            <person name="Kobayashi E."/>
            <person name="Shiratori Y."/>
            <person name="Masuda Y."/>
            <person name="Senoo K."/>
        </authorList>
    </citation>
    <scope>NUCLEOTIDE SEQUENCE</scope>
    <source>
        <strain evidence="6">W786</strain>
    </source>
</reference>
<evidence type="ECO:0000256" key="1">
    <source>
        <dbReference type="ARBA" id="ARBA00010393"/>
    </source>
</evidence>
<dbReference type="PANTHER" id="PTHR30473:SF2">
    <property type="entry name" value="PIN DOMAIN-CONTAINING PROTEIN"/>
    <property type="match status" value="1"/>
</dbReference>
<evidence type="ECO:0000259" key="5">
    <source>
        <dbReference type="SMART" id="SM00670"/>
    </source>
</evidence>
<dbReference type="Pfam" id="PF13638">
    <property type="entry name" value="PIN_4"/>
    <property type="match status" value="1"/>
</dbReference>
<dbReference type="GO" id="GO:0005829">
    <property type="term" value="C:cytosol"/>
    <property type="evidence" value="ECO:0007669"/>
    <property type="project" value="TreeGrafter"/>
</dbReference>
<dbReference type="SMART" id="SM00670">
    <property type="entry name" value="PINc"/>
    <property type="match status" value="1"/>
</dbReference>
<feature type="domain" description="PIN" evidence="5">
    <location>
        <begin position="7"/>
        <end position="134"/>
    </location>
</feature>
<dbReference type="Gene3D" id="3.40.50.1010">
    <property type="entry name" value="5'-nuclease"/>
    <property type="match status" value="1"/>
</dbReference>
<comment type="similarity">
    <text evidence="4">In the N-terminal section; belongs to the PINc/VapC protein family.</text>
</comment>
<dbReference type="Proteomes" id="UP001228113">
    <property type="component" value="Chromosome"/>
</dbReference>
<dbReference type="FunFam" id="3.40.50.300:FF:000013">
    <property type="entry name" value="PhoH family ATPase"/>
    <property type="match status" value="1"/>
</dbReference>
<evidence type="ECO:0000256" key="2">
    <source>
        <dbReference type="ARBA" id="ARBA00022741"/>
    </source>
</evidence>
<dbReference type="InterPro" id="IPR051451">
    <property type="entry name" value="PhoH2-like"/>
</dbReference>
<dbReference type="Pfam" id="PF02562">
    <property type="entry name" value="PhoH"/>
    <property type="match status" value="1"/>
</dbReference>
<dbReference type="EMBL" id="AP027081">
    <property type="protein sequence ID" value="BDU75871.1"/>
    <property type="molecule type" value="Genomic_DNA"/>
</dbReference>
<dbReference type="InterPro" id="IPR002716">
    <property type="entry name" value="PIN_dom"/>
</dbReference>
<name>A0AA48H1Q1_9BACT</name>
<dbReference type="KEGG" id="msea:METESE_08290"/>
<dbReference type="CDD" id="cd09883">
    <property type="entry name" value="PIN_VapC_PhoHL-ATPase"/>
    <property type="match status" value="1"/>
</dbReference>
<dbReference type="InterPro" id="IPR003714">
    <property type="entry name" value="PhoH"/>
</dbReference>
<comment type="similarity">
    <text evidence="1">Belongs to the PhoH family.</text>
</comment>
<dbReference type="RefSeq" id="WP_243329350.1">
    <property type="nucleotide sequence ID" value="NZ_AP027081.1"/>
</dbReference>
<dbReference type="SUPFAM" id="SSF88723">
    <property type="entry name" value="PIN domain-like"/>
    <property type="match status" value="1"/>
</dbReference>